<dbReference type="InParanoid" id="A0A0C2X1C6"/>
<evidence type="ECO:0000313" key="3">
    <source>
        <dbReference type="Proteomes" id="UP000054549"/>
    </source>
</evidence>
<proteinExistence type="predicted"/>
<keyword evidence="3" id="KW-1185">Reference proteome</keyword>
<dbReference type="AlphaFoldDB" id="A0A0C2X1C6"/>
<protein>
    <submittedName>
        <fullName evidence="2">Uncharacterized protein</fullName>
    </submittedName>
</protein>
<dbReference type="Proteomes" id="UP000054549">
    <property type="component" value="Unassembled WGS sequence"/>
</dbReference>
<feature type="compositionally biased region" description="Basic and acidic residues" evidence="1">
    <location>
        <begin position="184"/>
        <end position="201"/>
    </location>
</feature>
<evidence type="ECO:0000256" key="1">
    <source>
        <dbReference type="SAM" id="MobiDB-lite"/>
    </source>
</evidence>
<dbReference type="OrthoDB" id="3030351at2759"/>
<dbReference type="HOGENOM" id="CLU_1138160_0_0_1"/>
<organism evidence="2 3">
    <name type="scientific">Amanita muscaria (strain Koide BX008)</name>
    <dbReference type="NCBI Taxonomy" id="946122"/>
    <lineage>
        <taxon>Eukaryota</taxon>
        <taxon>Fungi</taxon>
        <taxon>Dikarya</taxon>
        <taxon>Basidiomycota</taxon>
        <taxon>Agaricomycotina</taxon>
        <taxon>Agaricomycetes</taxon>
        <taxon>Agaricomycetidae</taxon>
        <taxon>Agaricales</taxon>
        <taxon>Pluteineae</taxon>
        <taxon>Amanitaceae</taxon>
        <taxon>Amanita</taxon>
    </lineage>
</organism>
<sequence length="213" mass="24361">MDWAQLDNHNHRSSPIEIPQRRTRLSTFSVHPLEQSQSPDMIFEMSPITSNSPSPHSNYLPQSSPRNFYDQEPFLYHFPVFSAHNFKKTNCIRDAPARCQEIPISHRQRRVAEHHANENTPKFAGAAPIIRKSAATKIVGFSPVIPMNCAHCNSKKTPPPQERLSPRPQSPAFSWSPYILPSKQDPRDETSPFEQDSDRFHLNSLQLVPSARF</sequence>
<feature type="region of interest" description="Disordered" evidence="1">
    <location>
        <begin position="152"/>
        <end position="201"/>
    </location>
</feature>
<reference evidence="2 3" key="1">
    <citation type="submission" date="2014-04" db="EMBL/GenBank/DDBJ databases">
        <title>Evolutionary Origins and Diversification of the Mycorrhizal Mutualists.</title>
        <authorList>
            <consortium name="DOE Joint Genome Institute"/>
            <consortium name="Mycorrhizal Genomics Consortium"/>
            <person name="Kohler A."/>
            <person name="Kuo A."/>
            <person name="Nagy L.G."/>
            <person name="Floudas D."/>
            <person name="Copeland A."/>
            <person name="Barry K.W."/>
            <person name="Cichocki N."/>
            <person name="Veneault-Fourrey C."/>
            <person name="LaButti K."/>
            <person name="Lindquist E.A."/>
            <person name="Lipzen A."/>
            <person name="Lundell T."/>
            <person name="Morin E."/>
            <person name="Murat C."/>
            <person name="Riley R."/>
            <person name="Ohm R."/>
            <person name="Sun H."/>
            <person name="Tunlid A."/>
            <person name="Henrissat B."/>
            <person name="Grigoriev I.V."/>
            <person name="Hibbett D.S."/>
            <person name="Martin F."/>
        </authorList>
    </citation>
    <scope>NUCLEOTIDE SEQUENCE [LARGE SCALE GENOMIC DNA]</scope>
    <source>
        <strain evidence="2 3">Koide BX008</strain>
    </source>
</reference>
<accession>A0A0C2X1C6</accession>
<evidence type="ECO:0000313" key="2">
    <source>
        <dbReference type="EMBL" id="KIL67922.1"/>
    </source>
</evidence>
<name>A0A0C2X1C6_AMAMK</name>
<feature type="region of interest" description="Disordered" evidence="1">
    <location>
        <begin position="1"/>
        <end position="23"/>
    </location>
</feature>
<gene>
    <name evidence="2" type="ORF">M378DRAFT_159149</name>
</gene>
<dbReference type="EMBL" id="KN818230">
    <property type="protein sequence ID" value="KIL67922.1"/>
    <property type="molecule type" value="Genomic_DNA"/>
</dbReference>